<dbReference type="Pfam" id="PF14907">
    <property type="entry name" value="NTP_transf_5"/>
    <property type="match status" value="1"/>
</dbReference>
<reference evidence="1 2" key="1">
    <citation type="submission" date="2018-09" db="EMBL/GenBank/DDBJ databases">
        <title>Sphingomonas peninsula sp. nov., isolated from fildes peninsula, Antarctic soil.</title>
        <authorList>
            <person name="Yingchao G."/>
        </authorList>
    </citation>
    <scope>NUCLEOTIDE SEQUENCE [LARGE SCALE GENOMIC DNA]</scope>
    <source>
        <strain evidence="1 2">YZ-8</strain>
    </source>
</reference>
<accession>A0A494TKB8</accession>
<proteinExistence type="predicted"/>
<name>A0A494TKB8_SPHPE</name>
<keyword evidence="2" id="KW-1185">Reference proteome</keyword>
<gene>
    <name evidence="1" type="ORF">D3Y57_07630</name>
</gene>
<dbReference type="KEGG" id="spha:D3Y57_07630"/>
<evidence type="ECO:0000313" key="1">
    <source>
        <dbReference type="EMBL" id="AYJ85868.1"/>
    </source>
</evidence>
<evidence type="ECO:0008006" key="3">
    <source>
        <dbReference type="Google" id="ProtNLM"/>
    </source>
</evidence>
<organism evidence="1 2">
    <name type="scientific">Sphingomonas paeninsulae</name>
    <dbReference type="NCBI Taxonomy" id="2319844"/>
    <lineage>
        <taxon>Bacteria</taxon>
        <taxon>Pseudomonadati</taxon>
        <taxon>Pseudomonadota</taxon>
        <taxon>Alphaproteobacteria</taxon>
        <taxon>Sphingomonadales</taxon>
        <taxon>Sphingomonadaceae</taxon>
        <taxon>Sphingomonas</taxon>
    </lineage>
</organism>
<dbReference type="InterPro" id="IPR039498">
    <property type="entry name" value="NTP_transf_5"/>
</dbReference>
<dbReference type="EMBL" id="CP032829">
    <property type="protein sequence ID" value="AYJ85868.1"/>
    <property type="molecule type" value="Genomic_DNA"/>
</dbReference>
<dbReference type="OrthoDB" id="9773927at2"/>
<protein>
    <recommendedName>
        <fullName evidence="3">Nucleotidyltransferase family protein</fullName>
    </recommendedName>
</protein>
<dbReference type="RefSeq" id="WP_121152493.1">
    <property type="nucleotide sequence ID" value="NZ_CP032829.1"/>
</dbReference>
<dbReference type="AlphaFoldDB" id="A0A494TKB8"/>
<dbReference type="Proteomes" id="UP000276254">
    <property type="component" value="Chromosome"/>
</dbReference>
<sequence length="382" mass="42895">MHRGGPELAGSGMPWPSEAQTLLLRAAIGPAQGVRAAFDAWRAMTDIEAPVDGGTYRLLPLLYARLSALDIDDPLMGRLKGVYRRAWYENNLLFHRVVPAVAALEAAGIKTMLLKGTPIALTYHASHATRPMADLDLMVRTDQADAARHLLAKLGWKATTKHPARELPDLHAQDLRNAEGTEIDLHWHCLREAPGDALDAWFWATAKPFTFEGVKTLQPGATQMLVQTVLHGLRSNLEPSIRWVSDAAALMSQTADPIDWSGIVVLARQHRLACRLSMGLGYLVEQFGQSVPGWVIEQLDAAGISFVERVENIVYLGPAQRMYSPYLYPLVDYWRYRRVRGAGRFWREFPEYLSRRWQLRHPLMIPVAAGSVLLRQTRRALR</sequence>
<dbReference type="Gene3D" id="3.30.460.40">
    <property type="match status" value="1"/>
</dbReference>
<evidence type="ECO:0000313" key="2">
    <source>
        <dbReference type="Proteomes" id="UP000276254"/>
    </source>
</evidence>